<comment type="caution">
    <text evidence="2">The sequence shown here is derived from an EMBL/GenBank/DDBJ whole genome shotgun (WGS) entry which is preliminary data.</text>
</comment>
<feature type="region of interest" description="Disordered" evidence="1">
    <location>
        <begin position="44"/>
        <end position="76"/>
    </location>
</feature>
<proteinExistence type="predicted"/>
<feature type="compositionally biased region" description="Polar residues" evidence="1">
    <location>
        <begin position="58"/>
        <end position="76"/>
    </location>
</feature>
<evidence type="ECO:0000313" key="3">
    <source>
        <dbReference type="Proteomes" id="UP000214746"/>
    </source>
</evidence>
<organism evidence="2 3">
    <name type="scientific">Paenibacillus xerothermodurans</name>
    <dbReference type="NCBI Taxonomy" id="1977292"/>
    <lineage>
        <taxon>Bacteria</taxon>
        <taxon>Bacillati</taxon>
        <taxon>Bacillota</taxon>
        <taxon>Bacilli</taxon>
        <taxon>Bacillales</taxon>
        <taxon>Paenibacillaceae</taxon>
        <taxon>Paenibacillus</taxon>
    </lineage>
</organism>
<gene>
    <name evidence="2" type="ORF">CBW46_011545</name>
</gene>
<evidence type="ECO:0000256" key="1">
    <source>
        <dbReference type="SAM" id="MobiDB-lite"/>
    </source>
</evidence>
<accession>A0A2W1N8S8</accession>
<protein>
    <submittedName>
        <fullName evidence="2">Uncharacterized protein</fullName>
    </submittedName>
</protein>
<reference evidence="2" key="1">
    <citation type="submission" date="2018-06" db="EMBL/GenBank/DDBJ databases">
        <title>Paenibacillus xerothermodurans sp. nov. an extremely dry heat resistant spore forming bacterium isolated from the soil of Cape Canaveral, Florida.</title>
        <authorList>
            <person name="Seuylemezian A."/>
            <person name="Kaur N."/>
            <person name="Patil P."/>
            <person name="Patil P."/>
            <person name="Mayilraj S."/>
            <person name="Vaishampayan P."/>
        </authorList>
    </citation>
    <scope>NUCLEOTIDE SEQUENCE [LARGE SCALE GENOMIC DNA]</scope>
    <source>
        <strain evidence="2">ATCC 27380</strain>
    </source>
</reference>
<name>A0A2W1N8S8_PAEXE</name>
<dbReference type="EMBL" id="NHRJ02000005">
    <property type="protein sequence ID" value="PZE20787.1"/>
    <property type="molecule type" value="Genomic_DNA"/>
</dbReference>
<dbReference type="Proteomes" id="UP000214746">
    <property type="component" value="Unassembled WGS sequence"/>
</dbReference>
<dbReference type="AlphaFoldDB" id="A0A2W1N8S8"/>
<evidence type="ECO:0000313" key="2">
    <source>
        <dbReference type="EMBL" id="PZE20787.1"/>
    </source>
</evidence>
<sequence length="76" mass="8905">MESSDVFAESRRKYQGENRAKLVMQRLRAYQQLKQQRKWWQRLQPAPVAKTKPKAWTQRHQCSASCQTTSPAQADA</sequence>
<keyword evidence="3" id="KW-1185">Reference proteome</keyword>